<proteinExistence type="predicted"/>
<dbReference type="REBASE" id="87461">
    <property type="entry name" value="Asc16ORFAP"/>
</dbReference>
<accession>W8S9I6</accession>
<sequence>MHAGNATRLDWDEACPNNGEDEIYLIGNPPYVGSSMQTTEQKADYPVVFGSSKYPKKLDYISLWFIKGAATSPAPVPSWPLFLPTPLPRANTSVFCPPLLHEQDVEIGYAYTSFKWGNNAKFNAGVTVVVVSLRPISNAPIYFHEDIRTNVSQINGYLLDAPCVYVGPRPRPLSSELPK</sequence>
<keyword evidence="2" id="KW-0808">Transferase</keyword>
<dbReference type="InterPro" id="IPR046816">
    <property type="entry name" value="MmeI_Mtase"/>
</dbReference>
<dbReference type="GO" id="GO:0008168">
    <property type="term" value="F:methyltransferase activity"/>
    <property type="evidence" value="ECO:0007669"/>
    <property type="project" value="UniProtKB-KW"/>
</dbReference>
<dbReference type="EMBL" id="KF995281">
    <property type="protein sequence ID" value="AHM10283.1"/>
    <property type="molecule type" value="Genomic_DNA"/>
</dbReference>
<name>W8S9I6_9ACTO</name>
<dbReference type="Pfam" id="PF20473">
    <property type="entry name" value="MmeI_Mtase"/>
    <property type="match status" value="1"/>
</dbReference>
<organism evidence="2">
    <name type="scientific">Actinotignum schaalii</name>
    <dbReference type="NCBI Taxonomy" id="59505"/>
    <lineage>
        <taxon>Bacteria</taxon>
        <taxon>Bacillati</taxon>
        <taxon>Actinomycetota</taxon>
        <taxon>Actinomycetes</taxon>
        <taxon>Actinomycetales</taxon>
        <taxon>Actinomycetaceae</taxon>
        <taxon>Actinotignum</taxon>
    </lineage>
</organism>
<reference evidence="2" key="1">
    <citation type="journal article" date="2014" name="J. Antimicrob. Chemother.">
        <title>Erm(X)-mediated resistance to macrolides, lincosamides and streptogramins in Actinobaculum schaalii.</title>
        <authorList>
            <person name="Hays C."/>
            <person name="Lienhard R."/>
            <person name="Auzou M."/>
            <person name="Barraud O."/>
            <person name="Guerin F."/>
            <person name="Ploy M.C."/>
            <person name="Cattoir V."/>
        </authorList>
    </citation>
    <scope>NUCLEOTIDE SEQUENCE</scope>
    <source>
        <strain evidence="2">16</strain>
    </source>
</reference>
<dbReference type="AlphaFoldDB" id="W8S9I6"/>
<evidence type="ECO:0000259" key="1">
    <source>
        <dbReference type="Pfam" id="PF20473"/>
    </source>
</evidence>
<dbReference type="GO" id="GO:0032259">
    <property type="term" value="P:methylation"/>
    <property type="evidence" value="ECO:0007669"/>
    <property type="project" value="UniProtKB-KW"/>
</dbReference>
<keyword evidence="2" id="KW-0489">Methyltransferase</keyword>
<feature type="domain" description="MmeI-like DNA-methyltransferase" evidence="1">
    <location>
        <begin position="2"/>
        <end position="136"/>
    </location>
</feature>
<protein>
    <submittedName>
        <fullName evidence="2">Truncated DNA methyltransferase Yee</fullName>
    </submittedName>
</protein>
<evidence type="ECO:0000313" key="2">
    <source>
        <dbReference type="EMBL" id="AHM10283.1"/>
    </source>
</evidence>